<evidence type="ECO:0000256" key="1">
    <source>
        <dbReference type="SAM" id="Phobius"/>
    </source>
</evidence>
<gene>
    <name evidence="2" type="ORF">SAMN05444420_103240</name>
</gene>
<proteinExistence type="predicted"/>
<dbReference type="EMBL" id="FNND01000003">
    <property type="protein sequence ID" value="SDW69939.1"/>
    <property type="molecule type" value="Genomic_DNA"/>
</dbReference>
<feature type="transmembrane region" description="Helical" evidence="1">
    <location>
        <begin position="30"/>
        <end position="48"/>
    </location>
</feature>
<dbReference type="GeneID" id="85016831"/>
<keyword evidence="1" id="KW-1133">Transmembrane helix</keyword>
<keyword evidence="3" id="KW-1185">Reference proteome</keyword>
<dbReference type="RefSeq" id="WP_016420595.1">
    <property type="nucleotide sequence ID" value="NZ_FNND01000003.1"/>
</dbReference>
<keyword evidence="1" id="KW-0472">Membrane</keyword>
<dbReference type="Proteomes" id="UP000182771">
    <property type="component" value="Unassembled WGS sequence"/>
</dbReference>
<dbReference type="AlphaFoldDB" id="A0A1H2VPZ9"/>
<organism evidence="2 3">
    <name type="scientific">Capnocytophaga granulosa</name>
    <dbReference type="NCBI Taxonomy" id="45242"/>
    <lineage>
        <taxon>Bacteria</taxon>
        <taxon>Pseudomonadati</taxon>
        <taxon>Bacteroidota</taxon>
        <taxon>Flavobacteriia</taxon>
        <taxon>Flavobacteriales</taxon>
        <taxon>Flavobacteriaceae</taxon>
        <taxon>Capnocytophaga</taxon>
    </lineage>
</organism>
<accession>A0A1H2VPZ9</accession>
<comment type="caution">
    <text evidence="2">The sequence shown here is derived from an EMBL/GenBank/DDBJ whole genome shotgun (WGS) entry which is preliminary data.</text>
</comment>
<evidence type="ECO:0000313" key="2">
    <source>
        <dbReference type="EMBL" id="SDW69939.1"/>
    </source>
</evidence>
<protein>
    <submittedName>
        <fullName evidence="2">Uncharacterized protein</fullName>
    </submittedName>
</protein>
<name>A0A1H2VPZ9_9FLAO</name>
<keyword evidence="1" id="KW-0812">Transmembrane</keyword>
<feature type="transmembrane region" description="Helical" evidence="1">
    <location>
        <begin position="54"/>
        <end position="76"/>
    </location>
</feature>
<reference evidence="2 3" key="1">
    <citation type="submission" date="2016-10" db="EMBL/GenBank/DDBJ databases">
        <authorList>
            <person name="Varghese N."/>
            <person name="Submissions S."/>
        </authorList>
    </citation>
    <scope>NUCLEOTIDE SEQUENCE [LARGE SCALE GENOMIC DNA]</scope>
    <source>
        <strain evidence="2 3">DSM 11449</strain>
    </source>
</reference>
<dbReference type="OrthoDB" id="1029135at2"/>
<evidence type="ECO:0000313" key="3">
    <source>
        <dbReference type="Proteomes" id="UP000182771"/>
    </source>
</evidence>
<sequence length="181" mass="20724">MSQEIPQSLPAYFESHPDQFAKKNDIAKKAINGILFLAFLVLMIYPEITPVGELWVWRIIAAIGLVFTGLGFYTAYDYYNIQTKTKIKAKGHKKFDSGHTTVEELARLLEQGNYQELANLPSKNNQPLQMFSWEDKDNKTFYILLMKYFSPSDFRGVTPVKVVSGADYDRYKTLISAIDGY</sequence>